<proteinExistence type="predicted"/>
<dbReference type="PhylomeDB" id="B6QSG4"/>
<organism evidence="1 2">
    <name type="scientific">Talaromyces marneffei (strain ATCC 18224 / CBS 334.59 / QM 7333)</name>
    <name type="common">Penicillium marneffei</name>
    <dbReference type="NCBI Taxonomy" id="441960"/>
    <lineage>
        <taxon>Eukaryota</taxon>
        <taxon>Fungi</taxon>
        <taxon>Dikarya</taxon>
        <taxon>Ascomycota</taxon>
        <taxon>Pezizomycotina</taxon>
        <taxon>Eurotiomycetes</taxon>
        <taxon>Eurotiomycetidae</taxon>
        <taxon>Eurotiales</taxon>
        <taxon>Trichocomaceae</taxon>
        <taxon>Talaromyces</taxon>
        <taxon>Talaromyces sect. Talaromyces</taxon>
    </lineage>
</organism>
<dbReference type="HOGENOM" id="CLU_831849_0_0_1"/>
<evidence type="ECO:0000313" key="1">
    <source>
        <dbReference type="EMBL" id="EEA19331.1"/>
    </source>
</evidence>
<sequence>MDSIPRTYPPKRWNPEFLTDRKFKEETPYVKLKNDIRSVFGDIENFMQDSEESLPSDQVDEVIEFCHGVCSDDLRSGVAAGGRYQRSWLDDRGYSHETGSGLSRRYTGNSLTPSQLYQILQARRYDNAVMPDADRRLIYITKMSPHYVLAITETAPWHEVESLRDALWKHLASQMSIKVILPQNFPIFHLEFHLPYLSLRQAPPEPHSPEANNGRAWTDLSFLEPEKGKLQHRGVFEAQISFVIVGSDNYRWDGYCFAFDDEEELLDDDSDAVRMDPISWNGKSCTYNANHPIWDPRKYFLAVFESRMTQVLAEFECLIRMIAKNIKQYVGETL</sequence>
<reference evidence="2" key="1">
    <citation type="journal article" date="2015" name="Genome Announc.">
        <title>Genome sequence of the AIDS-associated pathogen Penicillium marneffei (ATCC18224) and its near taxonomic relative Talaromyces stipitatus (ATCC10500).</title>
        <authorList>
            <person name="Nierman W.C."/>
            <person name="Fedorova-Abrams N.D."/>
            <person name="Andrianopoulos A."/>
        </authorList>
    </citation>
    <scope>NUCLEOTIDE SEQUENCE [LARGE SCALE GENOMIC DNA]</scope>
    <source>
        <strain evidence="2">ATCC 18224 / CBS 334.59 / QM 7333</strain>
    </source>
</reference>
<evidence type="ECO:0000313" key="2">
    <source>
        <dbReference type="Proteomes" id="UP000001294"/>
    </source>
</evidence>
<dbReference type="EMBL" id="DS995905">
    <property type="protein sequence ID" value="EEA19331.1"/>
    <property type="molecule type" value="Genomic_DNA"/>
</dbReference>
<protein>
    <submittedName>
        <fullName evidence="1">Uncharacterized protein</fullName>
    </submittedName>
</protein>
<dbReference type="VEuPathDB" id="FungiDB:PMAA_001290"/>
<dbReference type="AlphaFoldDB" id="B6QSG4"/>
<keyword evidence="2" id="KW-1185">Reference proteome</keyword>
<name>B6QSG4_TALMQ</name>
<dbReference type="Proteomes" id="UP000001294">
    <property type="component" value="Unassembled WGS sequence"/>
</dbReference>
<accession>B6QSG4</accession>
<gene>
    <name evidence="1" type="ORF">PMAA_001290</name>
</gene>